<dbReference type="PROSITE" id="PS50942">
    <property type="entry name" value="ENTH"/>
    <property type="match status" value="1"/>
</dbReference>
<dbReference type="Gene3D" id="6.10.250.920">
    <property type="match status" value="1"/>
</dbReference>
<keyword evidence="8" id="KW-0472">Membrane</keyword>
<evidence type="ECO:0000256" key="2">
    <source>
        <dbReference type="ARBA" id="ARBA00004556"/>
    </source>
</evidence>
<dbReference type="RefSeq" id="XP_028857320.1">
    <property type="nucleotide sequence ID" value="XM_029001487.1"/>
</dbReference>
<dbReference type="InterPro" id="IPR011417">
    <property type="entry name" value="ANTH_dom"/>
</dbReference>
<dbReference type="SMART" id="SM00273">
    <property type="entry name" value="ENTH"/>
    <property type="match status" value="1"/>
</dbReference>
<dbReference type="GO" id="GO:0051015">
    <property type="term" value="F:actin filament binding"/>
    <property type="evidence" value="ECO:0007669"/>
    <property type="project" value="TreeGrafter"/>
</dbReference>
<dbReference type="GO" id="GO:0030136">
    <property type="term" value="C:clathrin-coated vesicle"/>
    <property type="evidence" value="ECO:0007669"/>
    <property type="project" value="UniProtKB-ARBA"/>
</dbReference>
<sequence>MDVNKVAVSINKAINTQEVAVKEKHARTCILGTHHEKGAHTFWAVVNRLPLSSNAVLCWKFCHVLHKLLRDGHPNVIKDSMRNKADLNDMGRMWGHLNEGYGKLCSIYLKLLITKMEFHVKNPRFPGNLQMSNRQLDEAGENDVNNFFQMTVEMFDYMECELNLFLAVFSSLDMSRSISVTMAGQCRLAPLIQVILDSSHLYDYTVKLLFKLHSCLPADTLQGHRDRFQEQFKKLKSLFYRSSNLQFFKRLIQIPQLPENPPNFLRASALSEHISPVVVIPAESSSPESESVVETEDLVDTDVPALAAAGETRFDDLFGMSAASDPFNFSGQNGMSKDEKERLIEQLSAELQALRDEMETFRMESGRLCQALRGRANELEAELAEQSHLKLQALGETEFLRAELDDLRRVRVDTEKEQRSVTEIERKAQANEQRYTKLKEKYTELVQSHADLLRKNAEVTRQVTVARVAQDEVETVRREMQERVRSVQESALQQESAQREELLVLQVELQSCRAELDALKSNVDSTQQVEEGLKARLSALETENVGLQAQVKSKEAELAGLGEELERVQNSLTSERERGVKAAEILQNQINEKEHHEQELERTLGVMRWSALQAALEEAERIVMDSLGQLELPAHLTCSSSADYLLSRCQAAAESVDRLDGARGRFQADESGVSQLVQAVTQFGHLLGDSIVQGGATLNMAPVEQAGALTECVKLCGTEALSVLQQLKAPETLSAVEVTRLRTALTSMMSTAEKLRPRGLELQQGELGDLVEQEMAAASAAVESAAVRIEEMLNTSRTVDTGIKMEVNERILASCTELMEAIKVLVLSSKELQKEIVESGRGAASMKEFYVKNSRWTEGLISASKAVGWGATMMVDAADSVVCGKGKFEELMVCSHEIAASTAQLVAASKVKADKDSTNLTRLQQASRGVTQATAGVVASTKSGKSQIEETDTMDFSSMTLTQIKRQEMDSQVQVLELESRLQKERQRLGFLRKKHYELAGVAEGWDEDGEGTG</sequence>
<dbReference type="Gene3D" id="1.25.40.90">
    <property type="match status" value="1"/>
</dbReference>
<dbReference type="FunFam" id="1.20.1410.10:FF:000002">
    <property type="entry name" value="Huntingtin interacting protein 1"/>
    <property type="match status" value="1"/>
</dbReference>
<dbReference type="InterPro" id="IPR013809">
    <property type="entry name" value="ENTH"/>
</dbReference>
<dbReference type="PROSITE" id="PS50945">
    <property type="entry name" value="I_LWEQ"/>
    <property type="match status" value="1"/>
</dbReference>
<dbReference type="GO" id="GO:0051130">
    <property type="term" value="P:positive regulation of cellular component organization"/>
    <property type="evidence" value="ECO:0007669"/>
    <property type="project" value="UniProtKB-ARBA"/>
</dbReference>
<keyword evidence="9" id="KW-0009">Actin-binding</keyword>
<reference evidence="17 18" key="1">
    <citation type="submission" date="2020-06" db="EMBL/GenBank/DDBJ databases">
        <authorList>
            <consortium name="Wellcome Sanger Institute Data Sharing"/>
        </authorList>
    </citation>
    <scope>NUCLEOTIDE SEQUENCE [LARGE SCALE GENOMIC DNA]</scope>
</reference>
<evidence type="ECO:0000259" key="15">
    <source>
        <dbReference type="PROSITE" id="PS50942"/>
    </source>
</evidence>
<dbReference type="SUPFAM" id="SSF109885">
    <property type="entry name" value="I/LWEQ domain"/>
    <property type="match status" value="1"/>
</dbReference>
<dbReference type="GO" id="GO:0030837">
    <property type="term" value="P:negative regulation of actin filament polymerization"/>
    <property type="evidence" value="ECO:0007669"/>
    <property type="project" value="UniProtKB-ARBA"/>
</dbReference>
<dbReference type="GO" id="GO:0030864">
    <property type="term" value="C:cortical actin cytoskeleton"/>
    <property type="evidence" value="ECO:0007669"/>
    <property type="project" value="TreeGrafter"/>
</dbReference>
<dbReference type="FunFam" id="1.20.5.1700:FF:000002">
    <property type="entry name" value="Huntingtin interacting protein 1"/>
    <property type="match status" value="1"/>
</dbReference>
<proteinExistence type="inferred from homology"/>
<keyword evidence="4" id="KW-0963">Cytoplasm</keyword>
<evidence type="ECO:0000256" key="10">
    <source>
        <dbReference type="ARBA" id="ARBA00023329"/>
    </source>
</evidence>
<dbReference type="FunFam" id="1.25.40.90:FF:000012">
    <property type="entry name" value="Huntingtin interacting protein 1-related"/>
    <property type="match status" value="1"/>
</dbReference>
<evidence type="ECO:0000256" key="3">
    <source>
        <dbReference type="ARBA" id="ARBA00010135"/>
    </source>
</evidence>
<name>A0AAY4AXQ4_9TELE</name>
<dbReference type="SMART" id="SM00307">
    <property type="entry name" value="ILWEQ"/>
    <property type="match status" value="1"/>
</dbReference>
<feature type="coiled-coil region" evidence="14">
    <location>
        <begin position="337"/>
        <end position="441"/>
    </location>
</feature>
<evidence type="ECO:0000313" key="18">
    <source>
        <dbReference type="Proteomes" id="UP000694580"/>
    </source>
</evidence>
<dbReference type="InterPro" id="IPR032422">
    <property type="entry name" value="HIP1_clath-bd"/>
</dbReference>
<dbReference type="Pfam" id="PF01608">
    <property type="entry name" value="I_LWEQ"/>
    <property type="match status" value="1"/>
</dbReference>
<dbReference type="InterPro" id="IPR002558">
    <property type="entry name" value="ILWEQ_dom"/>
</dbReference>
<dbReference type="GO" id="GO:0006898">
    <property type="term" value="P:receptor-mediated endocytosis"/>
    <property type="evidence" value="ECO:0007669"/>
    <property type="project" value="UniProtKB-ARBA"/>
</dbReference>
<dbReference type="GO" id="GO:0035615">
    <property type="term" value="F:clathrin adaptor activity"/>
    <property type="evidence" value="ECO:0007669"/>
    <property type="project" value="TreeGrafter"/>
</dbReference>
<dbReference type="GO" id="GO:0030100">
    <property type="term" value="P:regulation of endocytosis"/>
    <property type="evidence" value="ECO:0007669"/>
    <property type="project" value="UniProtKB-ARBA"/>
</dbReference>
<evidence type="ECO:0000256" key="7">
    <source>
        <dbReference type="ARBA" id="ARBA00023054"/>
    </source>
</evidence>
<feature type="domain" description="I/LWEQ" evidence="16">
    <location>
        <begin position="759"/>
        <end position="1000"/>
    </location>
</feature>
<dbReference type="SUPFAM" id="SSF48464">
    <property type="entry name" value="ENTH/VHS domain"/>
    <property type="match status" value="1"/>
</dbReference>
<protein>
    <recommendedName>
        <fullName evidence="13">Huntingtin-interacting protein 1-related protein</fullName>
    </recommendedName>
</protein>
<evidence type="ECO:0000256" key="6">
    <source>
        <dbReference type="ARBA" id="ARBA00022990"/>
    </source>
</evidence>
<evidence type="ECO:0000256" key="14">
    <source>
        <dbReference type="SAM" id="Coils"/>
    </source>
</evidence>
<dbReference type="Pfam" id="PF16515">
    <property type="entry name" value="HIP1_clath_bdg"/>
    <property type="match status" value="1"/>
</dbReference>
<evidence type="ECO:0000256" key="8">
    <source>
        <dbReference type="ARBA" id="ARBA00023136"/>
    </source>
</evidence>
<feature type="domain" description="ENTH" evidence="15">
    <location>
        <begin position="1"/>
        <end position="126"/>
    </location>
</feature>
<dbReference type="GO" id="GO:0048471">
    <property type="term" value="C:perinuclear region of cytoplasm"/>
    <property type="evidence" value="ECO:0007669"/>
    <property type="project" value="UniProtKB-SubCell"/>
</dbReference>
<dbReference type="GO" id="GO:0061024">
    <property type="term" value="P:membrane organization"/>
    <property type="evidence" value="ECO:0007669"/>
    <property type="project" value="UniProtKB-ARBA"/>
</dbReference>
<gene>
    <name evidence="17" type="primary">HIP1</name>
</gene>
<dbReference type="GeneID" id="114802511"/>
<evidence type="ECO:0000256" key="9">
    <source>
        <dbReference type="ARBA" id="ARBA00023203"/>
    </source>
</evidence>
<evidence type="ECO:0000256" key="5">
    <source>
        <dbReference type="ARBA" id="ARBA00022583"/>
    </source>
</evidence>
<keyword evidence="18" id="KW-1185">Reference proteome</keyword>
<dbReference type="Ensembl" id="ENSDCDT00010014313.1">
    <property type="protein sequence ID" value="ENSDCDP00010013564.1"/>
    <property type="gene ID" value="ENSDCDG00010006079.1"/>
</dbReference>
<comment type="similarity">
    <text evidence="3">Belongs to the SLA2 family.</text>
</comment>
<dbReference type="GO" id="GO:0043325">
    <property type="term" value="F:phosphatidylinositol-3,4-bisphosphate binding"/>
    <property type="evidence" value="ECO:0007669"/>
    <property type="project" value="TreeGrafter"/>
</dbReference>
<evidence type="ECO:0000256" key="1">
    <source>
        <dbReference type="ARBA" id="ARBA00004156"/>
    </source>
</evidence>
<evidence type="ECO:0000256" key="4">
    <source>
        <dbReference type="ARBA" id="ARBA00022490"/>
    </source>
</evidence>
<dbReference type="GO" id="GO:0080025">
    <property type="term" value="F:phosphatidylinositol-3,5-bisphosphate binding"/>
    <property type="evidence" value="ECO:0007669"/>
    <property type="project" value="TreeGrafter"/>
</dbReference>
<keyword evidence="6" id="KW-0007">Acetylation</keyword>
<evidence type="ECO:0000256" key="11">
    <source>
        <dbReference type="ARBA" id="ARBA00059997"/>
    </source>
</evidence>
<dbReference type="GO" id="GO:0007015">
    <property type="term" value="P:actin filament organization"/>
    <property type="evidence" value="ECO:0007669"/>
    <property type="project" value="TreeGrafter"/>
</dbReference>
<dbReference type="GeneTree" id="ENSGT00940000153594"/>
<dbReference type="InterPro" id="IPR035964">
    <property type="entry name" value="I/LWEQ_dom_sf"/>
</dbReference>
<dbReference type="PANTHER" id="PTHR10407:SF14">
    <property type="entry name" value="HUNTINGTIN-INTERACTING PROTEIN 1"/>
    <property type="match status" value="1"/>
</dbReference>
<dbReference type="Gene3D" id="1.20.1410.10">
    <property type="entry name" value="I/LWEQ domain"/>
    <property type="match status" value="1"/>
</dbReference>
<dbReference type="GO" id="GO:0098793">
    <property type="term" value="C:presynapse"/>
    <property type="evidence" value="ECO:0007669"/>
    <property type="project" value="TreeGrafter"/>
</dbReference>
<evidence type="ECO:0000256" key="13">
    <source>
        <dbReference type="ARBA" id="ARBA00073599"/>
    </source>
</evidence>
<comment type="function">
    <text evidence="11">Component of clathrin-coated pits and vesicles, that may link the endocytic machinery to the actin cytoskeleton. Binds 3-phosphoinositides (via ENTH domain). May act through the ENTH domain to promote cell survival by stabilizing receptor tyrosine kinases following ligand-induced endocytosis.</text>
</comment>
<reference evidence="17" key="2">
    <citation type="submission" date="2025-08" db="UniProtKB">
        <authorList>
            <consortium name="Ensembl"/>
        </authorList>
    </citation>
    <scope>IDENTIFICATION</scope>
</reference>
<dbReference type="InterPro" id="IPR030224">
    <property type="entry name" value="Sla2_fam"/>
</dbReference>
<keyword evidence="7 14" id="KW-0175">Coiled coil</keyword>
<dbReference type="AlphaFoldDB" id="A0AAY4AXQ4"/>
<dbReference type="GO" id="GO:0030659">
    <property type="term" value="C:cytoplasmic vesicle membrane"/>
    <property type="evidence" value="ECO:0007669"/>
    <property type="project" value="UniProtKB-SubCell"/>
</dbReference>
<comment type="subunit">
    <text evidence="12">Homodimer. Interacts with actin; homodimerization promotes actin binding. Interacts with CLTB. Interacts with HIP1. Interacts (via ENTH and I/LWEQ domains) with BCL2L10.</text>
</comment>
<dbReference type="PANTHER" id="PTHR10407">
    <property type="entry name" value="HUNTINGTIN INTERACTING PROTEIN 1"/>
    <property type="match status" value="1"/>
</dbReference>
<dbReference type="GO" id="GO:0051050">
    <property type="term" value="P:positive regulation of transport"/>
    <property type="evidence" value="ECO:0007669"/>
    <property type="project" value="UniProtKB-ARBA"/>
</dbReference>
<dbReference type="GO" id="GO:0042803">
    <property type="term" value="F:protein homodimerization activity"/>
    <property type="evidence" value="ECO:0007669"/>
    <property type="project" value="UniProtKB-ARBA"/>
</dbReference>
<keyword evidence="10" id="KW-0968">Cytoplasmic vesicle</keyword>
<keyword evidence="5" id="KW-0254">Endocytosis</keyword>
<dbReference type="GO" id="GO:0048268">
    <property type="term" value="P:clathrin coat assembly"/>
    <property type="evidence" value="ECO:0007669"/>
    <property type="project" value="TreeGrafter"/>
</dbReference>
<dbReference type="Gene3D" id="1.20.5.1700">
    <property type="match status" value="1"/>
</dbReference>
<dbReference type="InterPro" id="IPR008942">
    <property type="entry name" value="ENTH_VHS"/>
</dbReference>
<feature type="coiled-coil region" evidence="14">
    <location>
        <begin position="502"/>
        <end position="606"/>
    </location>
</feature>
<evidence type="ECO:0000256" key="12">
    <source>
        <dbReference type="ARBA" id="ARBA00061714"/>
    </source>
</evidence>
<evidence type="ECO:0000313" key="17">
    <source>
        <dbReference type="Ensembl" id="ENSDCDP00010013564.1"/>
    </source>
</evidence>
<comment type="subcellular location">
    <subcellularLocation>
        <location evidence="2">Cytoplasm</location>
        <location evidence="2">Perinuclear region</location>
    </subcellularLocation>
    <subcellularLocation>
        <location evidence="1">Cytoplasmic vesicle membrane</location>
    </subcellularLocation>
</comment>
<reference evidence="17" key="3">
    <citation type="submission" date="2025-09" db="UniProtKB">
        <authorList>
            <consortium name="Ensembl"/>
        </authorList>
    </citation>
    <scope>IDENTIFICATION</scope>
</reference>
<accession>A0AAY4AXQ4</accession>
<dbReference type="GO" id="GO:0032051">
    <property type="term" value="F:clathrin light chain binding"/>
    <property type="evidence" value="ECO:0007669"/>
    <property type="project" value="TreeGrafter"/>
</dbReference>
<dbReference type="Proteomes" id="UP000694580">
    <property type="component" value="Chromosome 13"/>
</dbReference>
<organism evidence="17 18">
    <name type="scientific">Denticeps clupeoides</name>
    <name type="common">denticle herring</name>
    <dbReference type="NCBI Taxonomy" id="299321"/>
    <lineage>
        <taxon>Eukaryota</taxon>
        <taxon>Metazoa</taxon>
        <taxon>Chordata</taxon>
        <taxon>Craniata</taxon>
        <taxon>Vertebrata</taxon>
        <taxon>Euteleostomi</taxon>
        <taxon>Actinopterygii</taxon>
        <taxon>Neopterygii</taxon>
        <taxon>Teleostei</taxon>
        <taxon>Clupei</taxon>
        <taxon>Clupeiformes</taxon>
        <taxon>Denticipitoidei</taxon>
        <taxon>Denticipitidae</taxon>
        <taxon>Denticeps</taxon>
    </lineage>
</organism>
<dbReference type="Pfam" id="PF07651">
    <property type="entry name" value="ANTH"/>
    <property type="match status" value="1"/>
</dbReference>
<evidence type="ECO:0000259" key="16">
    <source>
        <dbReference type="PROSITE" id="PS50945"/>
    </source>
</evidence>